<dbReference type="AlphaFoldDB" id="A0A9P6KQ51"/>
<proteinExistence type="predicted"/>
<evidence type="ECO:0000256" key="1">
    <source>
        <dbReference type="SAM" id="MobiDB-lite"/>
    </source>
</evidence>
<reference evidence="3" key="1">
    <citation type="journal article" date="2020" name="Mol. Plant Microbe Interact.">
        <title>Genome Sequence of the Biocontrol Agent Coniothyrium minitans strain Conio (IMI 134523).</title>
        <authorList>
            <person name="Patel D."/>
            <person name="Shittu T.A."/>
            <person name="Baroncelli R."/>
            <person name="Muthumeenakshi S."/>
            <person name="Osborne T.H."/>
            <person name="Janganan T.K."/>
            <person name="Sreenivasaprasad S."/>
        </authorList>
    </citation>
    <scope>NUCLEOTIDE SEQUENCE</scope>
    <source>
        <strain evidence="3">Conio</strain>
    </source>
</reference>
<name>A0A9P6KQ51_9PLEO</name>
<feature type="compositionally biased region" description="Polar residues" evidence="1">
    <location>
        <begin position="16"/>
        <end position="56"/>
    </location>
</feature>
<keyword evidence="2" id="KW-0472">Membrane</keyword>
<feature type="region of interest" description="Disordered" evidence="1">
    <location>
        <begin position="16"/>
        <end position="85"/>
    </location>
</feature>
<dbReference type="Proteomes" id="UP000756921">
    <property type="component" value="Unassembled WGS sequence"/>
</dbReference>
<dbReference type="EMBL" id="WJXW01000007">
    <property type="protein sequence ID" value="KAF9734426.1"/>
    <property type="molecule type" value="Genomic_DNA"/>
</dbReference>
<organism evidence="3 4">
    <name type="scientific">Paraphaeosphaeria minitans</name>
    <dbReference type="NCBI Taxonomy" id="565426"/>
    <lineage>
        <taxon>Eukaryota</taxon>
        <taxon>Fungi</taxon>
        <taxon>Dikarya</taxon>
        <taxon>Ascomycota</taxon>
        <taxon>Pezizomycotina</taxon>
        <taxon>Dothideomycetes</taxon>
        <taxon>Pleosporomycetidae</taxon>
        <taxon>Pleosporales</taxon>
        <taxon>Massarineae</taxon>
        <taxon>Didymosphaeriaceae</taxon>
        <taxon>Paraphaeosphaeria</taxon>
    </lineage>
</organism>
<keyword evidence="2" id="KW-0812">Transmembrane</keyword>
<feature type="transmembrane region" description="Helical" evidence="2">
    <location>
        <begin position="163"/>
        <end position="183"/>
    </location>
</feature>
<evidence type="ECO:0000313" key="3">
    <source>
        <dbReference type="EMBL" id="KAF9734426.1"/>
    </source>
</evidence>
<keyword evidence="2" id="KW-1133">Transmembrane helix</keyword>
<gene>
    <name evidence="3" type="ORF">PMIN01_07329</name>
</gene>
<accession>A0A9P6KQ51</accession>
<sequence>MRFVARRSISHLTSVLTPSLESPARPSSHQVARPAQNASPPKTTYQTPTNPSNINLDPSPPPTLPIAPHKLRIPPRTVPARPPQTRRLVRHGRPVAGVQVEGAAAGVEGAISAFGLLAGVGFGGGWGVGGGGGRGGGGEAGSEGCVGVPYGCRKGEGEGWMWVWMWMWMWMWMWVTGGAVPYVG</sequence>
<keyword evidence="4" id="KW-1185">Reference proteome</keyword>
<evidence type="ECO:0000313" key="4">
    <source>
        <dbReference type="Proteomes" id="UP000756921"/>
    </source>
</evidence>
<protein>
    <submittedName>
        <fullName evidence="3">Uncharacterized protein</fullName>
    </submittedName>
</protein>
<evidence type="ECO:0000256" key="2">
    <source>
        <dbReference type="SAM" id="Phobius"/>
    </source>
</evidence>
<comment type="caution">
    <text evidence="3">The sequence shown here is derived from an EMBL/GenBank/DDBJ whole genome shotgun (WGS) entry which is preliminary data.</text>
</comment>